<evidence type="ECO:0000256" key="1">
    <source>
        <dbReference type="SAM" id="MobiDB-lite"/>
    </source>
</evidence>
<dbReference type="GeneID" id="27344141"/>
<accession>A0A0D2CFW2</accession>
<dbReference type="HOGENOM" id="CLU_2249847_0_0_1"/>
<protein>
    <submittedName>
        <fullName evidence="2">Uncharacterized protein</fullName>
    </submittedName>
</protein>
<sequence length="104" mass="11256">MEEVTDQDQDSEYGNEPQLDASQRAAADDPETHSQSGSGSGSVVNSHPNPNPNPNLKGRIKQMLWNQAAREAGLEGVDVMNRYAPDGKEEAVLMRGGRVWGGSY</sequence>
<organism evidence="2 3">
    <name type="scientific">Cladophialophora immunda</name>
    <dbReference type="NCBI Taxonomy" id="569365"/>
    <lineage>
        <taxon>Eukaryota</taxon>
        <taxon>Fungi</taxon>
        <taxon>Dikarya</taxon>
        <taxon>Ascomycota</taxon>
        <taxon>Pezizomycotina</taxon>
        <taxon>Eurotiomycetes</taxon>
        <taxon>Chaetothyriomycetidae</taxon>
        <taxon>Chaetothyriales</taxon>
        <taxon>Herpotrichiellaceae</taxon>
        <taxon>Cladophialophora</taxon>
    </lineage>
</organism>
<dbReference type="VEuPathDB" id="FungiDB:PV07_04947"/>
<feature type="compositionally biased region" description="Acidic residues" evidence="1">
    <location>
        <begin position="1"/>
        <end position="13"/>
    </location>
</feature>
<dbReference type="Proteomes" id="UP000054466">
    <property type="component" value="Unassembled WGS sequence"/>
</dbReference>
<feature type="region of interest" description="Disordered" evidence="1">
    <location>
        <begin position="1"/>
        <end position="60"/>
    </location>
</feature>
<dbReference type="OrthoDB" id="20734at2759"/>
<evidence type="ECO:0000313" key="3">
    <source>
        <dbReference type="Proteomes" id="UP000054466"/>
    </source>
</evidence>
<keyword evidence="3" id="KW-1185">Reference proteome</keyword>
<dbReference type="EMBL" id="KN847042">
    <property type="protein sequence ID" value="KIW29110.1"/>
    <property type="molecule type" value="Genomic_DNA"/>
</dbReference>
<proteinExistence type="predicted"/>
<name>A0A0D2CFW2_9EURO</name>
<evidence type="ECO:0000313" key="2">
    <source>
        <dbReference type="EMBL" id="KIW29110.1"/>
    </source>
</evidence>
<reference evidence="2 3" key="1">
    <citation type="submission" date="2015-01" db="EMBL/GenBank/DDBJ databases">
        <title>The Genome Sequence of Cladophialophora immunda CBS83496.</title>
        <authorList>
            <consortium name="The Broad Institute Genomics Platform"/>
            <person name="Cuomo C."/>
            <person name="de Hoog S."/>
            <person name="Gorbushina A."/>
            <person name="Stielow B."/>
            <person name="Teixiera M."/>
            <person name="Abouelleil A."/>
            <person name="Chapman S.B."/>
            <person name="Priest M."/>
            <person name="Young S.K."/>
            <person name="Wortman J."/>
            <person name="Nusbaum C."/>
            <person name="Birren B."/>
        </authorList>
    </citation>
    <scope>NUCLEOTIDE SEQUENCE [LARGE SCALE GENOMIC DNA]</scope>
    <source>
        <strain evidence="2 3">CBS 83496</strain>
    </source>
</reference>
<dbReference type="AlphaFoldDB" id="A0A0D2CFW2"/>
<dbReference type="RefSeq" id="XP_016249326.1">
    <property type="nucleotide sequence ID" value="XM_016391807.1"/>
</dbReference>
<gene>
    <name evidence="2" type="ORF">PV07_04947</name>
</gene>